<name>A0A167RMZ1_9VIRU</name>
<evidence type="ECO:0008006" key="3">
    <source>
        <dbReference type="Google" id="ProtNLM"/>
    </source>
</evidence>
<dbReference type="Proteomes" id="UP000241365">
    <property type="component" value="Segment"/>
</dbReference>
<proteinExistence type="predicted"/>
<dbReference type="Pfam" id="PF07065">
    <property type="entry name" value="D123"/>
    <property type="match status" value="1"/>
</dbReference>
<organism evidence="1 2">
    <name type="scientific">Powai lake megavirus</name>
    <dbReference type="NCBI Taxonomy" id="1842663"/>
    <lineage>
        <taxon>Viruses</taxon>
        <taxon>Varidnaviria</taxon>
        <taxon>Bamfordvirae</taxon>
        <taxon>Nucleocytoviricota</taxon>
        <taxon>Megaviricetes</taxon>
        <taxon>Imitervirales</taxon>
        <taxon>Mimiviridae</taxon>
        <taxon>Megamimivirinae</taxon>
        <taxon>Megavirus</taxon>
        <taxon>Megavirus powaiense</taxon>
    </lineage>
</organism>
<dbReference type="EMBL" id="KU877344">
    <property type="protein sequence ID" value="ANB50896.1"/>
    <property type="molecule type" value="Genomic_DNA"/>
</dbReference>
<sequence>MIHIEYINNIDNLDNFNSSNHDKLIDDKDAQSKDYKTELRKTFLNRYSNIINYPINWIYELTLEESKIILHTSKIYQTTKCFIEIFNNVLNPIKNRLEEKWITGRWFMRLDALSPKDSKYKMPYINPSDIINSIVTSKRTFNALLDNISLNINTKLYFVEYNENWKPSHELRCFVYNKKLTAISQYCWTIEEYYCDKTNDELMEIATKVNYFITNVIDDICAQIDTTNIIFDLYLNDDLSINIIELNCFGYWLASGSALFHWIRDKDKIYNTNGNIYFRILKNLSN</sequence>
<dbReference type="InterPro" id="IPR009772">
    <property type="entry name" value="CDC123"/>
</dbReference>
<dbReference type="GeneID" id="80513258"/>
<dbReference type="KEGG" id="vg:80513258"/>
<accession>A0A167RMZ1</accession>
<evidence type="ECO:0000313" key="2">
    <source>
        <dbReference type="Proteomes" id="UP000241365"/>
    </source>
</evidence>
<protein>
    <recommendedName>
        <fullName evidence="3">Cell division cycle 123 protein</fullName>
    </recommendedName>
</protein>
<reference evidence="1 2" key="1">
    <citation type="journal article" date="2016" name="Genome Announc.">
        <title>Complete Genome Sequence of a New Megavirus Family Member Isolated from an Inland Water Lake for the First Time in India.</title>
        <authorList>
            <person name="Chatterjee A."/>
            <person name="Ali F."/>
            <person name="Bange D."/>
            <person name="Kondabagil K."/>
        </authorList>
    </citation>
    <scope>NUCLEOTIDE SEQUENCE [LARGE SCALE GENOMIC DNA]</scope>
    <source>
        <strain evidence="1">1</strain>
    </source>
</reference>
<keyword evidence="2" id="KW-1185">Reference proteome</keyword>
<dbReference type="RefSeq" id="YP_010776647.1">
    <property type="nucleotide sequence ID" value="NC_075034.1"/>
</dbReference>
<evidence type="ECO:0000313" key="1">
    <source>
        <dbReference type="EMBL" id="ANB50896.1"/>
    </source>
</evidence>